<reference evidence="4" key="2">
    <citation type="submission" date="2025-08" db="UniProtKB">
        <authorList>
            <consortium name="Ensembl"/>
        </authorList>
    </citation>
    <scope>IDENTIFICATION</scope>
    <source>
        <strain evidence="4">2N</strain>
    </source>
</reference>
<protein>
    <submittedName>
        <fullName evidence="4">Partner and localizer of BRCA2</fullName>
    </submittedName>
</protein>
<dbReference type="GeneID" id="100721467"/>
<sequence length="1172" mass="130866">MEEPPWKPLSCAEKEKLKEKLAFLKREYTKTLARLQRAQRAEKVKNSIKKTEQDCSLQHKISPQLNNSEYKNERSPCEKLQISTHVDEETGEKTSVTLDTETESLNYKDGLGEELCLQGTGDTQEHSPYKDSDPVGEKRQTELPGRKKQPKRTLNSQERKDVFDISSLILSGKRVKKQEAINNENSKLPVTEVTYLLSPKSEIPDFSLPVTEDDEKNEFIPPTAKSERGVDTASRGNKFFKETTVPLHTLSDSSNSGYLEHTPPKDYYELTSQGFKNVSSISLEAQGIKMTVCTDNSVLNEGISTRRQLPKSSNLEADNSCSLNELTYNNSSADKSQQINENNHTEKSLKSPSNTLSCRSINPQEDEVLSQPENLSLRAVSTVSTENQIHSYTMLEGLLFPAEYYVRTTRHMSNYKRKVALEAVIQSHLGTKKKEFKNKIKEATKDLKLSNEETDQNEVRMSDTCMVHPHSKIPLEFLSLAEVSSPARPAGDDDCSRKAVSQPCGRRNRRKRRSVSTPALDCELLLPASSIVTVNKSEEVTLYKHQDEKAVIYGEKDHCQKESLSPSDNASLASNDDAFASPFHKDGMLNLKQSLPFLSMTDFELPDEDFGHLKLEKLKSCSEKPIEPLDSKTYGERHLKEGNQIVQQEPVPKQRDAATEDLEEDLVLPEKAHLPVLNQKCQPTNPGLSSSILLFTPLNTAALNDNDPLTTDLCPPTFPFVGTTPAFGSQGHSEKMSVEVGHICFTPQPSHLTDTVILARDSKQCDSPPKLDTSLHGSGGRGQTACDHDSGTQATPLLTESLTFRENQLYGNTCPEWHKHSVEQAETADLPVSDSLNLCSLQLVSKLKNPSSSCSVDVSVMWWEEADFREPCIITACEYVVSLWKPVDPCQWEKIHTWHFTEVPVLQIIPVPEVYNLVFVALGNLEIREIRALLCFSDDRNEKQTLLKSGNIKAVLGLTRRRLVNSSGTLCDQQIEVMTFAEDGGCKEKQFLMSPEETILTFAEVQGMQEALLGTTAMNNIVIWNLKSGQLLKKMYIDNSYQATVCHKAYSEMGLLFVVLSHPCAKETESLGSPVFQLIVINPKTTLNTGVMLYCLPQGQAGRFLEGDVKDHFAAAVLTSGTIAIWDLLLGHCKVLLPPSSDQNWSFVKWSGTDSHLLAGQKDGNIFIYHYS</sequence>
<evidence type="ECO:0000259" key="3">
    <source>
        <dbReference type="Pfam" id="PF16756"/>
    </source>
</evidence>
<dbReference type="OMA" id="GHCQKED"/>
<dbReference type="CTD" id="79728"/>
<dbReference type="PANTHER" id="PTHR14662">
    <property type="entry name" value="PARTNER AND LOCALIZER OF BRCA2"/>
    <property type="match status" value="1"/>
</dbReference>
<reference evidence="5" key="1">
    <citation type="journal article" date="2011" name="Nature">
        <title>A high-resolution map of human evolutionary constraint using 29 mammals.</title>
        <authorList>
            <person name="Lindblad-Toh K."/>
            <person name="Garber M."/>
            <person name="Zuk O."/>
            <person name="Lin M.F."/>
            <person name="Parker B.J."/>
            <person name="Washietl S."/>
            <person name="Kheradpour P."/>
            <person name="Ernst J."/>
            <person name="Jordan G."/>
            <person name="Mauceli E."/>
            <person name="Ward L.D."/>
            <person name="Lowe C.B."/>
            <person name="Holloway A.K."/>
            <person name="Clamp M."/>
            <person name="Gnerre S."/>
            <person name="Alfoldi J."/>
            <person name="Beal K."/>
            <person name="Chang J."/>
            <person name="Clawson H."/>
            <person name="Cuff J."/>
            <person name="Di Palma F."/>
            <person name="Fitzgerald S."/>
            <person name="Flicek P."/>
            <person name="Guttman M."/>
            <person name="Hubisz M.J."/>
            <person name="Jaffe D.B."/>
            <person name="Jungreis I."/>
            <person name="Kent W.J."/>
            <person name="Kostka D."/>
            <person name="Lara M."/>
            <person name="Martins A.L."/>
            <person name="Massingham T."/>
            <person name="Moltke I."/>
            <person name="Raney B.J."/>
            <person name="Rasmussen M.D."/>
            <person name="Robinson J."/>
            <person name="Stark A."/>
            <person name="Vilella A.J."/>
            <person name="Wen J."/>
            <person name="Xie X."/>
            <person name="Zody M.C."/>
            <person name="Baldwin J."/>
            <person name="Bloom T."/>
            <person name="Chin C.W."/>
            <person name="Heiman D."/>
            <person name="Nicol R."/>
            <person name="Nusbaum C."/>
            <person name="Young S."/>
            <person name="Wilkinson J."/>
            <person name="Worley K.C."/>
            <person name="Kovar C.L."/>
            <person name="Muzny D.M."/>
            <person name="Gibbs R.A."/>
            <person name="Cree A."/>
            <person name="Dihn H.H."/>
            <person name="Fowler G."/>
            <person name="Jhangiani S."/>
            <person name="Joshi V."/>
            <person name="Lee S."/>
            <person name="Lewis L.R."/>
            <person name="Nazareth L.V."/>
            <person name="Okwuonu G."/>
            <person name="Santibanez J."/>
            <person name="Warren W.C."/>
            <person name="Mardis E.R."/>
            <person name="Weinstock G.M."/>
            <person name="Wilson R.K."/>
            <person name="Delehaunty K."/>
            <person name="Dooling D."/>
            <person name="Fronik C."/>
            <person name="Fulton L."/>
            <person name="Fulton B."/>
            <person name="Graves T."/>
            <person name="Minx P."/>
            <person name="Sodergren E."/>
            <person name="Birney E."/>
            <person name="Margulies E.H."/>
            <person name="Herrero J."/>
            <person name="Green E.D."/>
            <person name="Haussler D."/>
            <person name="Siepel A."/>
            <person name="Goldman N."/>
            <person name="Pollard K.S."/>
            <person name="Pedersen J.S."/>
            <person name="Lander E.S."/>
            <person name="Kellis M."/>
        </authorList>
    </citation>
    <scope>NUCLEOTIDE SEQUENCE [LARGE SCALE GENOMIC DNA]</scope>
    <source>
        <strain evidence="5">2N</strain>
    </source>
</reference>
<feature type="region of interest" description="Disordered" evidence="2">
    <location>
        <begin position="118"/>
        <end position="159"/>
    </location>
</feature>
<dbReference type="GO" id="GO:0036342">
    <property type="term" value="P:post-anal tail morphogenesis"/>
    <property type="evidence" value="ECO:0007669"/>
    <property type="project" value="Ensembl"/>
</dbReference>
<dbReference type="GeneTree" id="ENSGT00390000014423"/>
<evidence type="ECO:0000313" key="4">
    <source>
        <dbReference type="Ensembl" id="ENSCPOP00000006213.3"/>
    </source>
</evidence>
<dbReference type="GO" id="GO:1990391">
    <property type="term" value="C:DNA repair complex"/>
    <property type="evidence" value="ECO:0007669"/>
    <property type="project" value="Ensembl"/>
</dbReference>
<keyword evidence="5" id="KW-1185">Reference proteome</keyword>
<feature type="coiled-coil region" evidence="1">
    <location>
        <begin position="14"/>
        <end position="41"/>
    </location>
</feature>
<dbReference type="GO" id="GO:0043066">
    <property type="term" value="P:negative regulation of apoptotic process"/>
    <property type="evidence" value="ECO:0007669"/>
    <property type="project" value="Ensembl"/>
</dbReference>
<dbReference type="GO" id="GO:0035264">
    <property type="term" value="P:multicellular organism growth"/>
    <property type="evidence" value="ECO:0007669"/>
    <property type="project" value="Ensembl"/>
</dbReference>
<dbReference type="GO" id="GO:0001833">
    <property type="term" value="P:inner cell mass cell proliferation"/>
    <property type="evidence" value="ECO:0007669"/>
    <property type="project" value="Ensembl"/>
</dbReference>
<evidence type="ECO:0000256" key="2">
    <source>
        <dbReference type="SAM" id="MobiDB-lite"/>
    </source>
</evidence>
<dbReference type="InterPro" id="IPR036322">
    <property type="entry name" value="WD40_repeat_dom_sf"/>
</dbReference>
<dbReference type="FunCoup" id="H0V8U5">
    <property type="interactions" value="2157"/>
</dbReference>
<dbReference type="Proteomes" id="UP000005447">
    <property type="component" value="Unassembled WGS sequence"/>
</dbReference>
<dbReference type="VEuPathDB" id="HostDB:ENSCPOG00000006889"/>
<evidence type="ECO:0000313" key="5">
    <source>
        <dbReference type="Proteomes" id="UP000005447"/>
    </source>
</evidence>
<feature type="region of interest" description="Disordered" evidence="2">
    <location>
        <begin position="206"/>
        <end position="232"/>
    </location>
</feature>
<dbReference type="GO" id="GO:0001756">
    <property type="term" value="P:somitogenesis"/>
    <property type="evidence" value="ECO:0007669"/>
    <property type="project" value="Ensembl"/>
</dbReference>
<dbReference type="OrthoDB" id="9936560at2759"/>
<dbReference type="KEGG" id="cpoc:100721467"/>
<evidence type="ECO:0000256" key="1">
    <source>
        <dbReference type="SAM" id="Coils"/>
    </source>
</evidence>
<dbReference type="SUPFAM" id="SSF50978">
    <property type="entry name" value="WD40 repeat-like"/>
    <property type="match status" value="1"/>
</dbReference>
<dbReference type="InterPro" id="IPR031920">
    <property type="entry name" value="PALB2_WD40"/>
</dbReference>
<dbReference type="Pfam" id="PF16756">
    <property type="entry name" value="PALB2_WD40"/>
    <property type="match status" value="1"/>
</dbReference>
<reference evidence="4" key="3">
    <citation type="submission" date="2025-09" db="UniProtKB">
        <authorList>
            <consortium name="Ensembl"/>
        </authorList>
    </citation>
    <scope>IDENTIFICATION</scope>
    <source>
        <strain evidence="4">2N</strain>
    </source>
</reference>
<dbReference type="GO" id="GO:0000724">
    <property type="term" value="P:double-strand break repair via homologous recombination"/>
    <property type="evidence" value="ECO:0007669"/>
    <property type="project" value="Ensembl"/>
</dbReference>
<dbReference type="RefSeq" id="XP_012997676.1">
    <property type="nucleotide sequence ID" value="XM_013142222.3"/>
</dbReference>
<dbReference type="eggNOG" id="ENOG502QRAP">
    <property type="taxonomic scope" value="Eukaryota"/>
</dbReference>
<dbReference type="STRING" id="10141.ENSCPOP00000006213"/>
<dbReference type="EMBL" id="AAKN02007667">
    <property type="status" value="NOT_ANNOTATED_CDS"/>
    <property type="molecule type" value="Genomic_DNA"/>
</dbReference>
<feature type="region of interest" description="Disordered" evidence="2">
    <location>
        <begin position="486"/>
        <end position="513"/>
    </location>
</feature>
<dbReference type="GO" id="GO:0048568">
    <property type="term" value="P:embryonic organ development"/>
    <property type="evidence" value="ECO:0007669"/>
    <property type="project" value="Ensembl"/>
</dbReference>
<accession>H0V8U5</accession>
<name>H0V8U5_CAVPO</name>
<feature type="region of interest" description="Disordered" evidence="2">
    <location>
        <begin position="46"/>
        <end position="76"/>
    </location>
</feature>
<keyword evidence="1" id="KW-0175">Coiled coil</keyword>
<dbReference type="GO" id="GO:0009887">
    <property type="term" value="P:animal organ morphogenesis"/>
    <property type="evidence" value="ECO:0007669"/>
    <property type="project" value="Ensembl"/>
</dbReference>
<feature type="region of interest" description="Disordered" evidence="2">
    <location>
        <begin position="763"/>
        <end position="791"/>
    </location>
</feature>
<dbReference type="Ensembl" id="ENSCPOT00000006958.3">
    <property type="protein sequence ID" value="ENSCPOP00000006213.3"/>
    <property type="gene ID" value="ENSCPOG00000006889.4"/>
</dbReference>
<organism evidence="4 5">
    <name type="scientific">Cavia porcellus</name>
    <name type="common">Guinea pig</name>
    <dbReference type="NCBI Taxonomy" id="10141"/>
    <lineage>
        <taxon>Eukaryota</taxon>
        <taxon>Metazoa</taxon>
        <taxon>Chordata</taxon>
        <taxon>Craniata</taxon>
        <taxon>Vertebrata</taxon>
        <taxon>Euteleostomi</taxon>
        <taxon>Mammalia</taxon>
        <taxon>Eutheria</taxon>
        <taxon>Euarchontoglires</taxon>
        <taxon>Glires</taxon>
        <taxon>Rodentia</taxon>
        <taxon>Hystricomorpha</taxon>
        <taxon>Caviidae</taxon>
        <taxon>Cavia</taxon>
    </lineage>
</organism>
<dbReference type="GO" id="GO:0007498">
    <property type="term" value="P:mesoderm development"/>
    <property type="evidence" value="ECO:0007669"/>
    <property type="project" value="Ensembl"/>
</dbReference>
<feature type="region of interest" description="Disordered" evidence="2">
    <location>
        <begin position="332"/>
        <end position="356"/>
    </location>
</feature>
<dbReference type="Bgee" id="ENSCPOG00000006889">
    <property type="expression patterns" value="Expressed in zone of skin and 13 other cell types or tissues"/>
</dbReference>
<dbReference type="InParanoid" id="H0V8U5"/>
<dbReference type="InterPro" id="IPR042417">
    <property type="entry name" value="PALB2"/>
</dbReference>
<dbReference type="InterPro" id="IPR015943">
    <property type="entry name" value="WD40/YVTN_repeat-like_dom_sf"/>
</dbReference>
<dbReference type="Gene3D" id="2.130.10.10">
    <property type="entry name" value="YVTN repeat-like/Quinoprotein amine dehydrogenase"/>
    <property type="match status" value="1"/>
</dbReference>
<proteinExistence type="predicted"/>
<gene>
    <name evidence="4" type="primary">PALB2</name>
</gene>
<feature type="compositionally biased region" description="Polar residues" evidence="2">
    <location>
        <begin position="332"/>
        <end position="342"/>
    </location>
</feature>
<dbReference type="AlphaFoldDB" id="H0V8U5"/>
<dbReference type="GO" id="GO:0003677">
    <property type="term" value="F:DNA binding"/>
    <property type="evidence" value="ECO:0007669"/>
    <property type="project" value="Ensembl"/>
</dbReference>
<dbReference type="PANTHER" id="PTHR14662:SF2">
    <property type="entry name" value="PARTNER AND LOCALIZER OF BRCA2"/>
    <property type="match status" value="1"/>
</dbReference>
<dbReference type="GO" id="GO:0006915">
    <property type="term" value="P:apoptotic process"/>
    <property type="evidence" value="ECO:0007669"/>
    <property type="project" value="Ensembl"/>
</dbReference>
<feature type="compositionally biased region" description="Polar residues" evidence="2">
    <location>
        <begin position="54"/>
        <end position="69"/>
    </location>
</feature>
<feature type="compositionally biased region" description="Basic and acidic residues" evidence="2">
    <location>
        <begin position="123"/>
        <end position="145"/>
    </location>
</feature>
<dbReference type="GO" id="GO:0016607">
    <property type="term" value="C:nuclear speck"/>
    <property type="evidence" value="ECO:0007669"/>
    <property type="project" value="Ensembl"/>
</dbReference>
<dbReference type="HOGENOM" id="CLU_008217_0_0_1"/>
<feature type="domain" description="Partner and localiser of BRCA2 WD40" evidence="3">
    <location>
        <begin position="827"/>
        <end position="1170"/>
    </location>
</feature>